<reference evidence="1 2" key="1">
    <citation type="submission" date="2023-07" db="EMBL/GenBank/DDBJ databases">
        <title>Functional and genomic diversity of the sorghum phyllosphere microbiome.</title>
        <authorList>
            <person name="Shade A."/>
        </authorList>
    </citation>
    <scope>NUCLEOTIDE SEQUENCE [LARGE SCALE GENOMIC DNA]</scope>
    <source>
        <strain evidence="1 2">SORGH_AS_0887</strain>
    </source>
</reference>
<gene>
    <name evidence="1" type="ORF">QE380_000193</name>
</gene>
<protein>
    <submittedName>
        <fullName evidence="1">Uncharacterized protein</fullName>
    </submittedName>
</protein>
<keyword evidence="2" id="KW-1185">Reference proteome</keyword>
<evidence type="ECO:0000313" key="1">
    <source>
        <dbReference type="EMBL" id="MDQ1207270.1"/>
    </source>
</evidence>
<accession>A0ABU0URU7</accession>
<proteinExistence type="predicted"/>
<evidence type="ECO:0000313" key="2">
    <source>
        <dbReference type="Proteomes" id="UP001233360"/>
    </source>
</evidence>
<comment type="caution">
    <text evidence="1">The sequence shown here is derived from an EMBL/GenBank/DDBJ whole genome shotgun (WGS) entry which is preliminary data.</text>
</comment>
<dbReference type="RefSeq" id="WP_307001378.1">
    <property type="nucleotide sequence ID" value="NZ_JAUTBK010000002.1"/>
</dbReference>
<name>A0ABU0URU7_ACIBI</name>
<sequence length="126" mass="14200">MTFITEQEALDNVEGFGALSTSDKAQYLNQSEAYLIARNVKPYNDTNEVPAPLKNASYEVIKGLMKGVIYVNKDQAIKRKKVKAGTVESEKEYQDGSTAITGLEQYILDLIKPYTKRTSVQYLKRI</sequence>
<dbReference type="Proteomes" id="UP001233360">
    <property type="component" value="Unassembled WGS sequence"/>
</dbReference>
<dbReference type="EMBL" id="JAUTBK010000002">
    <property type="protein sequence ID" value="MDQ1207270.1"/>
    <property type="molecule type" value="Genomic_DNA"/>
</dbReference>
<organism evidence="1 2">
    <name type="scientific">Acinetobacter baylyi</name>
    <dbReference type="NCBI Taxonomy" id="202950"/>
    <lineage>
        <taxon>Bacteria</taxon>
        <taxon>Pseudomonadati</taxon>
        <taxon>Pseudomonadota</taxon>
        <taxon>Gammaproteobacteria</taxon>
        <taxon>Moraxellales</taxon>
        <taxon>Moraxellaceae</taxon>
        <taxon>Acinetobacter</taxon>
    </lineage>
</organism>